<dbReference type="Gene3D" id="3.40.190.150">
    <property type="entry name" value="Bordetella uptake gene, domain 1"/>
    <property type="match status" value="1"/>
</dbReference>
<evidence type="ECO:0000256" key="1">
    <source>
        <dbReference type="ARBA" id="ARBA00006987"/>
    </source>
</evidence>
<dbReference type="SUPFAM" id="SSF53850">
    <property type="entry name" value="Periplasmic binding protein-like II"/>
    <property type="match status" value="1"/>
</dbReference>
<gene>
    <name evidence="3" type="ORF">DWE98_06720</name>
</gene>
<dbReference type="InterPro" id="IPR005064">
    <property type="entry name" value="BUG"/>
</dbReference>
<evidence type="ECO:0000256" key="2">
    <source>
        <dbReference type="SAM" id="SignalP"/>
    </source>
</evidence>
<comment type="caution">
    <text evidence="3">The sequence shown here is derived from an EMBL/GenBank/DDBJ whole genome shotgun (WGS) entry which is preliminary data.</text>
</comment>
<proteinExistence type="inferred from homology"/>
<dbReference type="OrthoDB" id="7243230at2"/>
<dbReference type="PANTHER" id="PTHR42928">
    <property type="entry name" value="TRICARBOXYLATE-BINDING PROTEIN"/>
    <property type="match status" value="1"/>
</dbReference>
<dbReference type="Proteomes" id="UP000255207">
    <property type="component" value="Unassembled WGS sequence"/>
</dbReference>
<dbReference type="PIRSF" id="PIRSF017082">
    <property type="entry name" value="YflP"/>
    <property type="match status" value="1"/>
</dbReference>
<comment type="similarity">
    <text evidence="1">Belongs to the UPF0065 (bug) family.</text>
</comment>
<feature type="signal peptide" evidence="2">
    <location>
        <begin position="1"/>
        <end position="20"/>
    </location>
</feature>
<sequence length="327" mass="35433">MRRIGLICAAVALALGTAGTADIAAAQSANYPTNAIQLIIPYPPGGSEALGRKIAATMSKNIGQAVVINNIPGASTQIASLKVKEAKPDGYTMYVSSPPEFATGPAFYGNLPFDPLKDFTLVSYHAEAPYLLLISAKLPVKTYDEFLAYLKKNPNDVRFGSYGPLSQVDILARRFKKDTGINFDIVPYSGGSPAFNALMAGEIQAVFATPIPTRGFITDNRMIPVAVTTEKRSKLFPNVPTLKEVGLPIVDSASYGIVGPPNLPKNVVEYWGREWTKAMNDPETKAFIEDMGVEIVASSPEQFRTWLVDNTTLWNRLGTELGIDKKK</sequence>
<evidence type="ECO:0000313" key="4">
    <source>
        <dbReference type="Proteomes" id="UP000255207"/>
    </source>
</evidence>
<feature type="chain" id="PRO_5030068539" evidence="2">
    <location>
        <begin position="21"/>
        <end position="327"/>
    </location>
</feature>
<keyword evidence="2" id="KW-0732">Signal</keyword>
<dbReference type="PANTHER" id="PTHR42928:SF5">
    <property type="entry name" value="BLR1237 PROTEIN"/>
    <property type="match status" value="1"/>
</dbReference>
<dbReference type="RefSeq" id="WP_114828393.1">
    <property type="nucleotide sequence ID" value="NZ_QQTO01000037.1"/>
</dbReference>
<accession>A0A370LAB8</accession>
<organism evidence="3 4">
    <name type="scientific">Bosea caraganae</name>
    <dbReference type="NCBI Taxonomy" id="2763117"/>
    <lineage>
        <taxon>Bacteria</taxon>
        <taxon>Pseudomonadati</taxon>
        <taxon>Pseudomonadota</taxon>
        <taxon>Alphaproteobacteria</taxon>
        <taxon>Hyphomicrobiales</taxon>
        <taxon>Boseaceae</taxon>
        <taxon>Bosea</taxon>
    </lineage>
</organism>
<reference evidence="4" key="1">
    <citation type="submission" date="2018-07" db="EMBL/GenBank/DDBJ databases">
        <authorList>
            <person name="Safronova V.I."/>
            <person name="Chirak E.R."/>
            <person name="Sazanova A.L."/>
        </authorList>
    </citation>
    <scope>NUCLEOTIDE SEQUENCE [LARGE SCALE GENOMIC DNA]</scope>
    <source>
        <strain evidence="4">RCAM04685</strain>
    </source>
</reference>
<keyword evidence="4" id="KW-1185">Reference proteome</keyword>
<evidence type="ECO:0000313" key="3">
    <source>
        <dbReference type="EMBL" id="RDJ28268.1"/>
    </source>
</evidence>
<dbReference type="AlphaFoldDB" id="A0A370LAB8"/>
<dbReference type="CDD" id="cd07012">
    <property type="entry name" value="PBP2_Bug_TTT"/>
    <property type="match status" value="1"/>
</dbReference>
<dbReference type="InterPro" id="IPR042100">
    <property type="entry name" value="Bug_dom1"/>
</dbReference>
<dbReference type="Pfam" id="PF03401">
    <property type="entry name" value="TctC"/>
    <property type="match status" value="1"/>
</dbReference>
<dbReference type="EMBL" id="QQTP01000002">
    <property type="protein sequence ID" value="RDJ28268.1"/>
    <property type="molecule type" value="Genomic_DNA"/>
</dbReference>
<protein>
    <submittedName>
        <fullName evidence="3">Tripartite tricarboxylate transporter substrate binding protein</fullName>
    </submittedName>
</protein>
<dbReference type="Gene3D" id="3.40.190.10">
    <property type="entry name" value="Periplasmic binding protein-like II"/>
    <property type="match status" value="1"/>
</dbReference>
<name>A0A370LAB8_9HYPH</name>